<evidence type="ECO:0000313" key="2">
    <source>
        <dbReference type="EMBL" id="GMI28343.1"/>
    </source>
</evidence>
<dbReference type="PANTHER" id="PTHR47938">
    <property type="entry name" value="RESPIRATORY COMPLEX I CHAPERONE (CIA84), PUTATIVE (AFU_ORTHOLOGUE AFUA_2G06020)-RELATED"/>
    <property type="match status" value="1"/>
</dbReference>
<reference evidence="2 3" key="1">
    <citation type="journal article" date="2023" name="Commun. Biol.">
        <title>Genome analysis of Parmales, the sister group of diatoms, reveals the evolutionary specialization of diatoms from phago-mixotrophs to photoautotrophs.</title>
        <authorList>
            <person name="Ban H."/>
            <person name="Sato S."/>
            <person name="Yoshikawa S."/>
            <person name="Yamada K."/>
            <person name="Nakamura Y."/>
            <person name="Ichinomiya M."/>
            <person name="Sato N."/>
            <person name="Blanc-Mathieu R."/>
            <person name="Endo H."/>
            <person name="Kuwata A."/>
            <person name="Ogata H."/>
        </authorList>
    </citation>
    <scope>NUCLEOTIDE SEQUENCE [LARGE SCALE GENOMIC DNA]</scope>
</reference>
<dbReference type="Proteomes" id="UP001165060">
    <property type="component" value="Unassembled WGS sequence"/>
</dbReference>
<gene>
    <name evidence="2" type="ORF">TeGR_g14248</name>
</gene>
<feature type="region of interest" description="Disordered" evidence="1">
    <location>
        <begin position="182"/>
        <end position="207"/>
    </location>
</feature>
<organism evidence="2 3">
    <name type="scientific">Tetraparma gracilis</name>
    <dbReference type="NCBI Taxonomy" id="2962635"/>
    <lineage>
        <taxon>Eukaryota</taxon>
        <taxon>Sar</taxon>
        <taxon>Stramenopiles</taxon>
        <taxon>Ochrophyta</taxon>
        <taxon>Bolidophyceae</taxon>
        <taxon>Parmales</taxon>
        <taxon>Triparmaceae</taxon>
        <taxon>Tetraparma</taxon>
    </lineage>
</organism>
<feature type="compositionally biased region" description="Low complexity" evidence="1">
    <location>
        <begin position="791"/>
        <end position="802"/>
    </location>
</feature>
<protein>
    <submittedName>
        <fullName evidence="2">Uncharacterized protein</fullName>
    </submittedName>
</protein>
<dbReference type="Gene3D" id="1.25.40.10">
    <property type="entry name" value="Tetratricopeptide repeat domain"/>
    <property type="match status" value="2"/>
</dbReference>
<name>A0ABQ6MKP8_9STRA</name>
<feature type="compositionally biased region" description="Acidic residues" evidence="1">
    <location>
        <begin position="819"/>
        <end position="828"/>
    </location>
</feature>
<sequence>MLSRTLPLFKRRGGASAFVHKTRAARAPPKQSLKLRRSGKGAHSAPMSRRSARERDFESFGKVGYARFERDYLGIPHRLPPALPDSERPEYQFDAREEADLDFMIDRALHGSPPALSAPARRRMRELGGSPRLLTGGGEETLSLPQAVQPAGESPEERRGFSPVQAAAARAKIAGTALELLRASRDPGSERLPSRRETTPPRSGLAETAGVDAAVAQFLSSAPSLRLRLDNQVSHLLRSAPPPSPTFASLLAAVAGLLPGEAPRGLLSDALGPRTVLALLHQSPDDEASLGAAGKLLGALAEDGREYRGNPEIQGKLVRKLPGDLGGRGEAGFAQLVSRFDSIARFGGAEPDALPAAAFLHKLQSQKLPPALRGHGGAVRKFAEELIDDVMCSSDTYDHPALFYNARIRHCAVGGDIEKGINILNDMKEARCDRDLSTYTHLLRGLERAMSRDSNVLRSKEQYKPGPNGRQPNHSLMDYYARMMNDIMISMELEGELFTWQGEDAFSKNELTRAVSKVFMTAGDTTSAIAVWRAREVMCRSMVEDNGLSLPAPEILSRDVFDPDKSVAPWTPTDYAELLSGLAQSPKTKVANELFLSHGRAGAGLISNDVIFGNSLTKINYRTGRDTESVEGLTGIEQGIAGLQWDNFEDEQRKNRGKLKLKKYTGVTGDQDEGGTGRSILWEEQHEVDEYFDVRGDRFESVEAFNRDIGADEMSFMSDEDYFMLRDISIEKERLRRVKTLNPHHPERIEYEEQLRLAAQTKEDSKEVYLDADEVLKLVRGGNPSKERLEASAASQLPLPASDEGEEDSSANLYSLQDEQQEQEEEEIASQRPLPAPPSRPRIYPAAKPASFGPGSVRAPQTKDDIEAGLEERPQSFGPGSVRAPQTKAELDAELGDLDFFGADEEISTKLGDLGFGSSNDDSMLPAAVDPASLQSLTKTLQGLNDGRELTEDERVEVSLAVLKQHHGGSLSRAPLTSLIRTLRVPPPEHFSTDDMNNDRIALGKLLVSTATTTGNVDVPALNAGLSVLAAHKRIGSAMTYFHETFAENGLKPDKTSVKTVIEMLVNSRRIDKALVFKEEVGDDMMNLESYSHLIKFFGDNKRVLEGIEMFRECTDKLNGSIPAEKYLTRLRLEARHLDLIDRKGDVNVDQVVRIIEDADGGARSEPAAEAGTVRKFNFSDIGRADEKGARGLTLAQSRVVEALDLVPFDPQTNHHRSKGREGKRNMGKKFNRHGWIIRNKGLKKPGFS</sequence>
<accession>A0ABQ6MKP8</accession>
<dbReference type="PANTHER" id="PTHR47938:SF24">
    <property type="entry name" value="PENTACOTRIPEPTIDE-REPEAT REGION OF PRORP DOMAIN-CONTAINING PROTEIN"/>
    <property type="match status" value="1"/>
</dbReference>
<dbReference type="EMBL" id="BRYB01001547">
    <property type="protein sequence ID" value="GMI28343.1"/>
    <property type="molecule type" value="Genomic_DNA"/>
</dbReference>
<comment type="caution">
    <text evidence="2">The sequence shown here is derived from an EMBL/GenBank/DDBJ whole genome shotgun (WGS) entry which is preliminary data.</text>
</comment>
<evidence type="ECO:0000313" key="3">
    <source>
        <dbReference type="Proteomes" id="UP001165060"/>
    </source>
</evidence>
<proteinExistence type="predicted"/>
<feature type="compositionally biased region" description="Basic and acidic residues" evidence="1">
    <location>
        <begin position="182"/>
        <end position="199"/>
    </location>
</feature>
<feature type="region of interest" description="Disordered" evidence="1">
    <location>
        <begin position="24"/>
        <end position="56"/>
    </location>
</feature>
<keyword evidence="3" id="KW-1185">Reference proteome</keyword>
<dbReference type="InterPro" id="IPR011990">
    <property type="entry name" value="TPR-like_helical_dom_sf"/>
</dbReference>
<feature type="region of interest" description="Disordered" evidence="1">
    <location>
        <begin position="786"/>
        <end position="861"/>
    </location>
</feature>
<evidence type="ECO:0000256" key="1">
    <source>
        <dbReference type="SAM" id="MobiDB-lite"/>
    </source>
</evidence>